<name>A0A183D0J3_9BILA</name>
<gene>
    <name evidence="8" type="ORF">GPUH_LOCUS2234</name>
</gene>
<keyword evidence="2" id="KW-0813">Transport</keyword>
<evidence type="ECO:0000256" key="2">
    <source>
        <dbReference type="ARBA" id="ARBA00022597"/>
    </source>
</evidence>
<feature type="transmembrane region" description="Helical" evidence="7">
    <location>
        <begin position="58"/>
        <end position="78"/>
    </location>
</feature>
<dbReference type="OrthoDB" id="408493at2759"/>
<evidence type="ECO:0000313" key="10">
    <source>
        <dbReference type="WBParaSite" id="GPUH_0000223901-mRNA-1"/>
    </source>
</evidence>
<dbReference type="GO" id="GO:0000139">
    <property type="term" value="C:Golgi membrane"/>
    <property type="evidence" value="ECO:0007669"/>
    <property type="project" value="InterPro"/>
</dbReference>
<comment type="subcellular location">
    <subcellularLocation>
        <location evidence="1">Membrane</location>
        <topology evidence="1">Multi-pass membrane protein</topology>
    </subcellularLocation>
</comment>
<dbReference type="WBParaSite" id="GPUH_0000223901-mRNA-1">
    <property type="protein sequence ID" value="GPUH_0000223901-mRNA-1"/>
    <property type="gene ID" value="GPUH_0000223901"/>
</dbReference>
<dbReference type="NCBIfam" id="TIGR00803">
    <property type="entry name" value="nst"/>
    <property type="match status" value="1"/>
</dbReference>
<dbReference type="InterPro" id="IPR007271">
    <property type="entry name" value="Nuc_sug_transpt"/>
</dbReference>
<accession>A0A183D0J3</accession>
<organism evidence="10">
    <name type="scientific">Gongylonema pulchrum</name>
    <dbReference type="NCBI Taxonomy" id="637853"/>
    <lineage>
        <taxon>Eukaryota</taxon>
        <taxon>Metazoa</taxon>
        <taxon>Ecdysozoa</taxon>
        <taxon>Nematoda</taxon>
        <taxon>Chromadorea</taxon>
        <taxon>Rhabditida</taxon>
        <taxon>Spirurina</taxon>
        <taxon>Spiruromorpha</taxon>
        <taxon>Spiruroidea</taxon>
        <taxon>Gongylonematidae</taxon>
        <taxon>Gongylonema</taxon>
    </lineage>
</organism>
<evidence type="ECO:0000256" key="7">
    <source>
        <dbReference type="SAM" id="Phobius"/>
    </source>
</evidence>
<dbReference type="AlphaFoldDB" id="A0A183D0J3"/>
<keyword evidence="9" id="KW-1185">Reference proteome</keyword>
<evidence type="ECO:0000313" key="8">
    <source>
        <dbReference type="EMBL" id="VDK32959.1"/>
    </source>
</evidence>
<dbReference type="EMBL" id="UYRT01003216">
    <property type="protein sequence ID" value="VDK32959.1"/>
    <property type="molecule type" value="Genomic_DNA"/>
</dbReference>
<dbReference type="Proteomes" id="UP000271098">
    <property type="component" value="Unassembled WGS sequence"/>
</dbReference>
<feature type="compositionally biased region" description="Basic and acidic residues" evidence="6">
    <location>
        <begin position="186"/>
        <end position="196"/>
    </location>
</feature>
<proteinExistence type="predicted"/>
<evidence type="ECO:0000256" key="1">
    <source>
        <dbReference type="ARBA" id="ARBA00004141"/>
    </source>
</evidence>
<keyword evidence="3 7" id="KW-0812">Transmembrane</keyword>
<evidence type="ECO:0000256" key="5">
    <source>
        <dbReference type="ARBA" id="ARBA00023136"/>
    </source>
</evidence>
<evidence type="ECO:0000313" key="9">
    <source>
        <dbReference type="Proteomes" id="UP000271098"/>
    </source>
</evidence>
<keyword evidence="5 7" id="KW-0472">Membrane</keyword>
<reference evidence="8 9" key="2">
    <citation type="submission" date="2018-11" db="EMBL/GenBank/DDBJ databases">
        <authorList>
            <consortium name="Pathogen Informatics"/>
        </authorList>
    </citation>
    <scope>NUCLEOTIDE SEQUENCE [LARGE SCALE GENOMIC DNA]</scope>
</reference>
<evidence type="ECO:0000256" key="3">
    <source>
        <dbReference type="ARBA" id="ARBA00022692"/>
    </source>
</evidence>
<dbReference type="GO" id="GO:0015165">
    <property type="term" value="F:pyrimidine nucleotide-sugar transmembrane transporter activity"/>
    <property type="evidence" value="ECO:0007669"/>
    <property type="project" value="InterPro"/>
</dbReference>
<evidence type="ECO:0000256" key="6">
    <source>
        <dbReference type="SAM" id="MobiDB-lite"/>
    </source>
</evidence>
<feature type="region of interest" description="Disordered" evidence="6">
    <location>
        <begin position="176"/>
        <end position="196"/>
    </location>
</feature>
<dbReference type="Pfam" id="PF04142">
    <property type="entry name" value="Nuc_sug_transp"/>
    <property type="match status" value="1"/>
</dbReference>
<sequence>MTLDQTTPKTAQDVAVHKHIVEQSPLKGFIAVLVACILSGFAGIYFEKILKGSDVSVFVRNVQLSIISLPVGLANVFIQDSGKVLKKGLLVGFDIVVWGMIFLSALGGLTVAVVIKYADNILKAFATSIAIIVACVASALLFSFRSSILFVVGTVLVIMAVFLYSLFPYKKKYHPAPMEPPQSSQSRDDASTTLRE</sequence>
<feature type="transmembrane region" description="Helical" evidence="7">
    <location>
        <begin position="148"/>
        <end position="167"/>
    </location>
</feature>
<evidence type="ECO:0000256" key="4">
    <source>
        <dbReference type="ARBA" id="ARBA00022989"/>
    </source>
</evidence>
<reference evidence="10" key="1">
    <citation type="submission" date="2016-06" db="UniProtKB">
        <authorList>
            <consortium name="WormBaseParasite"/>
        </authorList>
    </citation>
    <scope>IDENTIFICATION</scope>
</reference>
<dbReference type="PANTHER" id="PTHR10231">
    <property type="entry name" value="NUCLEOTIDE-SUGAR TRANSMEMBRANE TRANSPORTER"/>
    <property type="match status" value="1"/>
</dbReference>
<feature type="transmembrane region" description="Helical" evidence="7">
    <location>
        <begin position="28"/>
        <end position="46"/>
    </location>
</feature>
<feature type="transmembrane region" description="Helical" evidence="7">
    <location>
        <begin position="90"/>
        <end position="115"/>
    </location>
</feature>
<keyword evidence="2" id="KW-0762">Sugar transport</keyword>
<protein>
    <submittedName>
        <fullName evidence="10">TPT domain-containing protein</fullName>
    </submittedName>
</protein>
<keyword evidence="4 7" id="KW-1133">Transmembrane helix</keyword>
<feature type="transmembrane region" description="Helical" evidence="7">
    <location>
        <begin position="122"/>
        <end position="142"/>
    </location>
</feature>